<dbReference type="GO" id="GO:0016491">
    <property type="term" value="F:oxidoreductase activity"/>
    <property type="evidence" value="ECO:0007669"/>
    <property type="project" value="UniProtKB-KW"/>
</dbReference>
<comment type="similarity">
    <text evidence="4">Belongs to the zinc-containing alcohol dehydrogenase family.</text>
</comment>
<dbReference type="InterPro" id="IPR036291">
    <property type="entry name" value="NAD(P)-bd_dom_sf"/>
</dbReference>
<evidence type="ECO:0000259" key="5">
    <source>
        <dbReference type="Pfam" id="PF00107"/>
    </source>
</evidence>
<dbReference type="AlphaFoldDB" id="A0A495DU26"/>
<evidence type="ECO:0000256" key="3">
    <source>
        <dbReference type="ARBA" id="ARBA00023002"/>
    </source>
</evidence>
<protein>
    <submittedName>
        <fullName evidence="7">2-desacetyl-2-hydroxyethyl bacteriochlorophyllide A dehydrogenase</fullName>
    </submittedName>
</protein>
<name>A0A495DU26_9FLAO</name>
<dbReference type="GO" id="GO:0008270">
    <property type="term" value="F:zinc ion binding"/>
    <property type="evidence" value="ECO:0007669"/>
    <property type="project" value="InterPro"/>
</dbReference>
<keyword evidence="3" id="KW-0560">Oxidoreductase</keyword>
<dbReference type="SUPFAM" id="SSF50129">
    <property type="entry name" value="GroES-like"/>
    <property type="match status" value="1"/>
</dbReference>
<evidence type="ECO:0000259" key="6">
    <source>
        <dbReference type="Pfam" id="PF08240"/>
    </source>
</evidence>
<dbReference type="InterPro" id="IPR013149">
    <property type="entry name" value="ADH-like_C"/>
</dbReference>
<dbReference type="InterPro" id="IPR050129">
    <property type="entry name" value="Zn_alcohol_dh"/>
</dbReference>
<dbReference type="OrthoDB" id="9787435at2"/>
<feature type="domain" description="Alcohol dehydrogenase-like C-terminal" evidence="5">
    <location>
        <begin position="171"/>
        <end position="296"/>
    </location>
</feature>
<evidence type="ECO:0000256" key="4">
    <source>
        <dbReference type="RuleBase" id="RU361277"/>
    </source>
</evidence>
<dbReference type="EMBL" id="RBIQ01000010">
    <property type="protein sequence ID" value="RKR07993.1"/>
    <property type="molecule type" value="Genomic_DNA"/>
</dbReference>
<reference evidence="7 8" key="1">
    <citation type="submission" date="2018-10" db="EMBL/GenBank/DDBJ databases">
        <title>Genomic Encyclopedia of Archaeal and Bacterial Type Strains, Phase II (KMG-II): from individual species to whole genera.</title>
        <authorList>
            <person name="Goeker M."/>
        </authorList>
    </citation>
    <scope>NUCLEOTIDE SEQUENCE [LARGE SCALE GENOMIC DNA]</scope>
    <source>
        <strain evidence="7 8">DSM 25230</strain>
    </source>
</reference>
<dbReference type="CDD" id="cd08261">
    <property type="entry name" value="Zn_ADH7"/>
    <property type="match status" value="1"/>
</dbReference>
<dbReference type="Gene3D" id="3.90.180.10">
    <property type="entry name" value="Medium-chain alcohol dehydrogenases, catalytic domain"/>
    <property type="match status" value="1"/>
</dbReference>
<dbReference type="PANTHER" id="PTHR43401:SF2">
    <property type="entry name" value="L-THREONINE 3-DEHYDROGENASE"/>
    <property type="match status" value="1"/>
</dbReference>
<dbReference type="InterPro" id="IPR013154">
    <property type="entry name" value="ADH-like_N"/>
</dbReference>
<dbReference type="Pfam" id="PF08240">
    <property type="entry name" value="ADH_N"/>
    <property type="match status" value="1"/>
</dbReference>
<dbReference type="PANTHER" id="PTHR43401">
    <property type="entry name" value="L-THREONINE 3-DEHYDROGENASE"/>
    <property type="match status" value="1"/>
</dbReference>
<dbReference type="InterPro" id="IPR011032">
    <property type="entry name" value="GroES-like_sf"/>
</dbReference>
<dbReference type="SUPFAM" id="SSF51735">
    <property type="entry name" value="NAD(P)-binding Rossmann-fold domains"/>
    <property type="match status" value="1"/>
</dbReference>
<keyword evidence="2 4" id="KW-0862">Zinc</keyword>
<evidence type="ECO:0000256" key="1">
    <source>
        <dbReference type="ARBA" id="ARBA00022723"/>
    </source>
</evidence>
<evidence type="ECO:0000256" key="2">
    <source>
        <dbReference type="ARBA" id="ARBA00022833"/>
    </source>
</evidence>
<keyword evidence="1 4" id="KW-0479">Metal-binding</keyword>
<sequence>MKSIIINAPGNASVGLVQDKQLQKGEVKIKLYYVGICGSDLSTYMGKNPMVKYPRIPGHEISGEIVETGEGVSKEYVGRQVTCTPYTNCGQCYSCKTGRTNACKYNETLGVQRDGAMTEFHNVPFSKLLFADGLSRKKLALVEPLSVGFHAVARGEVIDNDVVMVLGCGMIGAGAIIRSVLRGAKVIAVDIDERKLKIAKSIGATHTINAMDSDFENQILRLTNGFGPSVTIEAAGNIKTYQTAIAQVAFTGRVVFIGYAGKEIAFPTHLFVQKELDMRGSRNATRLDFEAVINYLKDNDDSEKLITKVITPDQFSSEINSWSENPGSVMKILVEF</sequence>
<evidence type="ECO:0000313" key="7">
    <source>
        <dbReference type="EMBL" id="RKR07993.1"/>
    </source>
</evidence>
<dbReference type="PROSITE" id="PS00059">
    <property type="entry name" value="ADH_ZINC"/>
    <property type="match status" value="1"/>
</dbReference>
<evidence type="ECO:0000313" key="8">
    <source>
        <dbReference type="Proteomes" id="UP000269412"/>
    </source>
</evidence>
<accession>A0A495DU26</accession>
<dbReference type="RefSeq" id="WP_121068762.1">
    <property type="nucleotide sequence ID" value="NZ_RBIQ01000010.1"/>
</dbReference>
<dbReference type="InterPro" id="IPR002328">
    <property type="entry name" value="ADH_Zn_CS"/>
</dbReference>
<gene>
    <name evidence="7" type="ORF">CLV91_2758</name>
</gene>
<comment type="cofactor">
    <cofactor evidence="4">
        <name>Zn(2+)</name>
        <dbReference type="ChEBI" id="CHEBI:29105"/>
    </cofactor>
</comment>
<proteinExistence type="inferred from homology"/>
<feature type="domain" description="Alcohol dehydrogenase-like N-terminal" evidence="6">
    <location>
        <begin position="24"/>
        <end position="128"/>
    </location>
</feature>
<comment type="caution">
    <text evidence="7">The sequence shown here is derived from an EMBL/GenBank/DDBJ whole genome shotgun (WGS) entry which is preliminary data.</text>
</comment>
<dbReference type="Proteomes" id="UP000269412">
    <property type="component" value="Unassembled WGS sequence"/>
</dbReference>
<keyword evidence="8" id="KW-1185">Reference proteome</keyword>
<organism evidence="7 8">
    <name type="scientific">Maribacter vaceletii</name>
    <dbReference type="NCBI Taxonomy" id="1206816"/>
    <lineage>
        <taxon>Bacteria</taxon>
        <taxon>Pseudomonadati</taxon>
        <taxon>Bacteroidota</taxon>
        <taxon>Flavobacteriia</taxon>
        <taxon>Flavobacteriales</taxon>
        <taxon>Flavobacteriaceae</taxon>
        <taxon>Maribacter</taxon>
    </lineage>
</organism>
<dbReference type="Gene3D" id="3.40.50.720">
    <property type="entry name" value="NAD(P)-binding Rossmann-like Domain"/>
    <property type="match status" value="1"/>
</dbReference>
<dbReference type="Pfam" id="PF00107">
    <property type="entry name" value="ADH_zinc_N"/>
    <property type="match status" value="1"/>
</dbReference>